<dbReference type="SUPFAM" id="SSF53850">
    <property type="entry name" value="Periplasmic binding protein-like II"/>
    <property type="match status" value="1"/>
</dbReference>
<comment type="caution">
    <text evidence="6">The sequence shown here is derived from an EMBL/GenBank/DDBJ whole genome shotgun (WGS) entry which is preliminary data.</text>
</comment>
<evidence type="ECO:0000259" key="5">
    <source>
        <dbReference type="PROSITE" id="PS50931"/>
    </source>
</evidence>
<gene>
    <name evidence="6" type="ORF">GCM10009114_16370</name>
</gene>
<dbReference type="InterPro" id="IPR050389">
    <property type="entry name" value="LysR-type_TF"/>
</dbReference>
<organism evidence="6 7">
    <name type="scientific">Aliiglaciecola litoralis</name>
    <dbReference type="NCBI Taxonomy" id="582857"/>
    <lineage>
        <taxon>Bacteria</taxon>
        <taxon>Pseudomonadati</taxon>
        <taxon>Pseudomonadota</taxon>
        <taxon>Gammaproteobacteria</taxon>
        <taxon>Alteromonadales</taxon>
        <taxon>Alteromonadaceae</taxon>
        <taxon>Aliiglaciecola</taxon>
    </lineage>
</organism>
<dbReference type="InterPro" id="IPR036388">
    <property type="entry name" value="WH-like_DNA-bd_sf"/>
</dbReference>
<protein>
    <submittedName>
        <fullName evidence="6">LysR family transcriptional regulator</fullName>
    </submittedName>
</protein>
<evidence type="ECO:0000313" key="6">
    <source>
        <dbReference type="EMBL" id="GAA0855993.1"/>
    </source>
</evidence>
<dbReference type="InterPro" id="IPR000847">
    <property type="entry name" value="LysR_HTH_N"/>
</dbReference>
<keyword evidence="3" id="KW-0238">DNA-binding</keyword>
<dbReference type="PANTHER" id="PTHR30118">
    <property type="entry name" value="HTH-TYPE TRANSCRIPTIONAL REGULATOR LEUO-RELATED"/>
    <property type="match status" value="1"/>
</dbReference>
<keyword evidence="2" id="KW-0805">Transcription regulation</keyword>
<dbReference type="PANTHER" id="PTHR30118:SF15">
    <property type="entry name" value="TRANSCRIPTIONAL REGULATORY PROTEIN"/>
    <property type="match status" value="1"/>
</dbReference>
<feature type="domain" description="HTH lysR-type" evidence="5">
    <location>
        <begin position="10"/>
        <end position="67"/>
    </location>
</feature>
<dbReference type="SUPFAM" id="SSF46785">
    <property type="entry name" value="Winged helix' DNA-binding domain"/>
    <property type="match status" value="1"/>
</dbReference>
<accession>A0ABN1LHM0</accession>
<dbReference type="InterPro" id="IPR005119">
    <property type="entry name" value="LysR_subst-bd"/>
</dbReference>
<dbReference type="Gene3D" id="1.10.10.10">
    <property type="entry name" value="Winged helix-like DNA-binding domain superfamily/Winged helix DNA-binding domain"/>
    <property type="match status" value="1"/>
</dbReference>
<proteinExistence type="inferred from homology"/>
<dbReference type="RefSeq" id="WP_343858555.1">
    <property type="nucleotide sequence ID" value="NZ_BAAAFD010000003.1"/>
</dbReference>
<dbReference type="InterPro" id="IPR037402">
    <property type="entry name" value="YidZ_PBP2"/>
</dbReference>
<dbReference type="EMBL" id="BAAAFD010000003">
    <property type="protein sequence ID" value="GAA0855993.1"/>
    <property type="molecule type" value="Genomic_DNA"/>
</dbReference>
<name>A0ABN1LHM0_9ALTE</name>
<keyword evidence="4" id="KW-0804">Transcription</keyword>
<reference evidence="6 7" key="1">
    <citation type="journal article" date="2019" name="Int. J. Syst. Evol. Microbiol.">
        <title>The Global Catalogue of Microorganisms (GCM) 10K type strain sequencing project: providing services to taxonomists for standard genome sequencing and annotation.</title>
        <authorList>
            <consortium name="The Broad Institute Genomics Platform"/>
            <consortium name="The Broad Institute Genome Sequencing Center for Infectious Disease"/>
            <person name="Wu L."/>
            <person name="Ma J."/>
        </authorList>
    </citation>
    <scope>NUCLEOTIDE SEQUENCE [LARGE SCALE GENOMIC DNA]</scope>
    <source>
        <strain evidence="6 7">JCM 15896</strain>
    </source>
</reference>
<dbReference type="CDD" id="cd08417">
    <property type="entry name" value="PBP2_Nitroaromatics_like"/>
    <property type="match status" value="1"/>
</dbReference>
<evidence type="ECO:0000256" key="4">
    <source>
        <dbReference type="ARBA" id="ARBA00023163"/>
    </source>
</evidence>
<evidence type="ECO:0000256" key="2">
    <source>
        <dbReference type="ARBA" id="ARBA00023015"/>
    </source>
</evidence>
<evidence type="ECO:0000256" key="3">
    <source>
        <dbReference type="ARBA" id="ARBA00023125"/>
    </source>
</evidence>
<evidence type="ECO:0000256" key="1">
    <source>
        <dbReference type="ARBA" id="ARBA00009437"/>
    </source>
</evidence>
<dbReference type="Proteomes" id="UP001500359">
    <property type="component" value="Unassembled WGS sequence"/>
</dbReference>
<comment type="similarity">
    <text evidence="1">Belongs to the LysR transcriptional regulatory family.</text>
</comment>
<sequence>MPDLKQIQQLDLNLLKVFESLYQEQNMTRCAERLHITPSAVSHAIKRLRLCLEDPLFERSQNRMLPTPACQRMAPMILDNLSRLRQILQQWGEFEPQTSTHHFRIGMHDAIEPAVLPQIAHLLAHQAPHTTFASVKVERSQLTRALASGHIDMALDVAMPINLPVRHEKVFDDSFSILVDKHHEMVNLATQQAYFDAQHVSVSHRPSGAVLEDLILQQQGMARQLVVRCQNYYAAKEMIKHTDWLLTAPTSLANRLKDEQLHLLAMPFTMPTIETHMYWHENTEHDRALTWFRQLVSNLKG</sequence>
<dbReference type="Pfam" id="PF03466">
    <property type="entry name" value="LysR_substrate"/>
    <property type="match status" value="1"/>
</dbReference>
<dbReference type="InterPro" id="IPR036390">
    <property type="entry name" value="WH_DNA-bd_sf"/>
</dbReference>
<dbReference type="Pfam" id="PF00126">
    <property type="entry name" value="HTH_1"/>
    <property type="match status" value="1"/>
</dbReference>
<dbReference type="Gene3D" id="3.40.190.10">
    <property type="entry name" value="Periplasmic binding protein-like II"/>
    <property type="match status" value="2"/>
</dbReference>
<evidence type="ECO:0000313" key="7">
    <source>
        <dbReference type="Proteomes" id="UP001500359"/>
    </source>
</evidence>
<dbReference type="PROSITE" id="PS50931">
    <property type="entry name" value="HTH_LYSR"/>
    <property type="match status" value="1"/>
</dbReference>
<keyword evidence="7" id="KW-1185">Reference proteome</keyword>